<dbReference type="Proteomes" id="UP000269396">
    <property type="component" value="Unassembled WGS sequence"/>
</dbReference>
<sequence>MPTSRSGLSISSVFILIIILGSLFKTLTVNRSLFVETIDDNILLALSSDCE</sequence>
<gene>
    <name evidence="1" type="ORF">SMTD_LOCUS10535</name>
</gene>
<keyword evidence="2" id="KW-1185">Reference proteome</keyword>
<protein>
    <submittedName>
        <fullName evidence="1">Uncharacterized protein</fullName>
    </submittedName>
</protein>
<dbReference type="AlphaFoldDB" id="A0A183P849"/>
<dbReference type="EMBL" id="UZAL01030660">
    <property type="protein sequence ID" value="VDP54922.1"/>
    <property type="molecule type" value="Genomic_DNA"/>
</dbReference>
<accession>A0A183P849</accession>
<name>A0A183P849_9TREM</name>
<evidence type="ECO:0000313" key="1">
    <source>
        <dbReference type="EMBL" id="VDP54922.1"/>
    </source>
</evidence>
<evidence type="ECO:0000313" key="2">
    <source>
        <dbReference type="Proteomes" id="UP000269396"/>
    </source>
</evidence>
<organism evidence="1 2">
    <name type="scientific">Schistosoma mattheei</name>
    <dbReference type="NCBI Taxonomy" id="31246"/>
    <lineage>
        <taxon>Eukaryota</taxon>
        <taxon>Metazoa</taxon>
        <taxon>Spiralia</taxon>
        <taxon>Lophotrochozoa</taxon>
        <taxon>Platyhelminthes</taxon>
        <taxon>Trematoda</taxon>
        <taxon>Digenea</taxon>
        <taxon>Strigeidida</taxon>
        <taxon>Schistosomatoidea</taxon>
        <taxon>Schistosomatidae</taxon>
        <taxon>Schistosoma</taxon>
    </lineage>
</organism>
<reference evidence="1 2" key="1">
    <citation type="submission" date="2018-11" db="EMBL/GenBank/DDBJ databases">
        <authorList>
            <consortium name="Pathogen Informatics"/>
        </authorList>
    </citation>
    <scope>NUCLEOTIDE SEQUENCE [LARGE SCALE GENOMIC DNA]</scope>
    <source>
        <strain>Denwood</strain>
        <strain evidence="2">Zambia</strain>
    </source>
</reference>
<proteinExistence type="predicted"/>